<evidence type="ECO:0000313" key="3">
    <source>
        <dbReference type="EMBL" id="CAG7836152.1"/>
    </source>
</evidence>
<comment type="similarity">
    <text evidence="1">Belongs to the TMEM70 family.</text>
</comment>
<feature type="transmembrane region" description="Helical" evidence="2">
    <location>
        <begin position="149"/>
        <end position="170"/>
    </location>
</feature>
<protein>
    <recommendedName>
        <fullName evidence="5">Transmembrane protein 70</fullName>
    </recommendedName>
</protein>
<reference evidence="3" key="1">
    <citation type="submission" date="2021-06" db="EMBL/GenBank/DDBJ databases">
        <authorList>
            <person name="Hodson N. C."/>
            <person name="Mongue J. A."/>
            <person name="Jaron S. K."/>
        </authorList>
    </citation>
    <scope>NUCLEOTIDE SEQUENCE</scope>
</reference>
<evidence type="ECO:0000256" key="1">
    <source>
        <dbReference type="ARBA" id="ARBA00005280"/>
    </source>
</evidence>
<evidence type="ECO:0000256" key="2">
    <source>
        <dbReference type="SAM" id="Phobius"/>
    </source>
</evidence>
<feature type="non-terminal residue" evidence="3">
    <location>
        <position position="1"/>
    </location>
</feature>
<keyword evidence="2" id="KW-0812">Transmembrane</keyword>
<dbReference type="Pfam" id="PF06979">
    <property type="entry name" value="TMEM70"/>
    <property type="match status" value="1"/>
</dbReference>
<keyword evidence="2" id="KW-1133">Transmembrane helix</keyword>
<keyword evidence="2" id="KW-0472">Membrane</keyword>
<keyword evidence="4" id="KW-1185">Reference proteome</keyword>
<dbReference type="GO" id="GO:0031966">
    <property type="term" value="C:mitochondrial membrane"/>
    <property type="evidence" value="ECO:0007669"/>
    <property type="project" value="TreeGrafter"/>
</dbReference>
<gene>
    <name evidence="3" type="ORF">AFUS01_LOCUS45428</name>
</gene>
<feature type="transmembrane region" description="Helical" evidence="2">
    <location>
        <begin position="120"/>
        <end position="137"/>
    </location>
</feature>
<dbReference type="InterPro" id="IPR045325">
    <property type="entry name" value="TMEM70/TMEM186/TMEM223"/>
</dbReference>
<organism evidence="3 4">
    <name type="scientific">Allacma fusca</name>
    <dbReference type="NCBI Taxonomy" id="39272"/>
    <lineage>
        <taxon>Eukaryota</taxon>
        <taxon>Metazoa</taxon>
        <taxon>Ecdysozoa</taxon>
        <taxon>Arthropoda</taxon>
        <taxon>Hexapoda</taxon>
        <taxon>Collembola</taxon>
        <taxon>Symphypleona</taxon>
        <taxon>Sminthuridae</taxon>
        <taxon>Allacma</taxon>
    </lineage>
</organism>
<proteinExistence type="inferred from homology"/>
<dbReference type="Proteomes" id="UP000708208">
    <property type="component" value="Unassembled WGS sequence"/>
</dbReference>
<accession>A0A8J2LT84</accession>
<dbReference type="AlphaFoldDB" id="A0A8J2LT84"/>
<dbReference type="OrthoDB" id="156886at2759"/>
<dbReference type="PANTHER" id="PTHR13281:SF0">
    <property type="entry name" value="TRANSMEMBRANE PROTEIN 70, MITOCHONDRIAL"/>
    <property type="match status" value="1"/>
</dbReference>
<evidence type="ECO:0008006" key="5">
    <source>
        <dbReference type="Google" id="ProtNLM"/>
    </source>
</evidence>
<dbReference type="GO" id="GO:0033615">
    <property type="term" value="P:mitochondrial proton-transporting ATP synthase complex assembly"/>
    <property type="evidence" value="ECO:0007669"/>
    <property type="project" value="TreeGrafter"/>
</dbReference>
<dbReference type="PANTHER" id="PTHR13281">
    <property type="entry name" value="TRANSMEMBRANE PROTEIN 70, MITOCHONDRIAL"/>
    <property type="match status" value="1"/>
</dbReference>
<dbReference type="EMBL" id="CAJVCH010570899">
    <property type="protein sequence ID" value="CAG7836152.1"/>
    <property type="molecule type" value="Genomic_DNA"/>
</dbReference>
<evidence type="ECO:0000313" key="4">
    <source>
        <dbReference type="Proteomes" id="UP000708208"/>
    </source>
</evidence>
<name>A0A8J2LT84_9HEXA</name>
<sequence>PVSICLTRDALLWSFCGECERELHCWAHYGAESQSKITRVETGAETATSYYKNKPLAWLKLYKRKNVQNTDTCPWSSILEEKVQEGLRNKFENPDVPKDPEGRLIVYEGALKSQIRSLKFFSLTTSAMGLMMQPVILSKLAESSIGANIAAVSITGFFTFVTPILIHSIAKKYVTEIYYEPDTDSYTAATFNFFNRRKEIPFKLEEVVVPDVPGPFSTILIEQDTTNGKKQIPLFVAPNTFNDPVHYGRIMGFDKPINFHLDDEVDKIIKDKEAALKKN</sequence>
<dbReference type="InterPro" id="IPR009724">
    <property type="entry name" value="TMEM70"/>
</dbReference>
<comment type="caution">
    <text evidence="3">The sequence shown here is derived from an EMBL/GenBank/DDBJ whole genome shotgun (WGS) entry which is preliminary data.</text>
</comment>